<protein>
    <recommendedName>
        <fullName evidence="3">TIL domain-containing protein</fullName>
    </recommendedName>
</protein>
<dbReference type="CDD" id="cd19941">
    <property type="entry name" value="TIL"/>
    <property type="match status" value="4"/>
</dbReference>
<reference evidence="4 5" key="1">
    <citation type="journal article" date="2019" name="Sci. Rep.">
        <title>Orb-weaving spider Araneus ventricosus genome elucidates the spidroin gene catalogue.</title>
        <authorList>
            <person name="Kono N."/>
            <person name="Nakamura H."/>
            <person name="Ohtoshi R."/>
            <person name="Moran D.A.P."/>
            <person name="Shinohara A."/>
            <person name="Yoshida Y."/>
            <person name="Fujiwara M."/>
            <person name="Mori M."/>
            <person name="Tomita M."/>
            <person name="Arakawa K."/>
        </authorList>
    </citation>
    <scope>NUCLEOTIDE SEQUENCE [LARGE SCALE GENOMIC DNA]</scope>
</reference>
<evidence type="ECO:0000256" key="1">
    <source>
        <dbReference type="ARBA" id="ARBA00022690"/>
    </source>
</evidence>
<dbReference type="EMBL" id="BGPR01030045">
    <property type="protein sequence ID" value="GBO02274.1"/>
    <property type="molecule type" value="Genomic_DNA"/>
</dbReference>
<evidence type="ECO:0000313" key="4">
    <source>
        <dbReference type="EMBL" id="GBO02274.1"/>
    </source>
</evidence>
<keyword evidence="5" id="KW-1185">Reference proteome</keyword>
<comment type="caution">
    <text evidence="4">The sequence shown here is derived from an EMBL/GenBank/DDBJ whole genome shotgun (WGS) entry which is preliminary data.</text>
</comment>
<proteinExistence type="predicted"/>
<keyword evidence="1" id="KW-0646">Protease inhibitor</keyword>
<dbReference type="OrthoDB" id="6412836at2759"/>
<feature type="non-terminal residue" evidence="4">
    <location>
        <position position="1"/>
    </location>
</feature>
<dbReference type="InterPro" id="IPR002919">
    <property type="entry name" value="TIL_dom"/>
</dbReference>
<feature type="domain" description="TIL" evidence="3">
    <location>
        <begin position="224"/>
        <end position="276"/>
    </location>
</feature>
<evidence type="ECO:0000259" key="3">
    <source>
        <dbReference type="Pfam" id="PF01826"/>
    </source>
</evidence>
<dbReference type="Pfam" id="PF01826">
    <property type="entry name" value="TIL"/>
    <property type="match status" value="4"/>
</dbReference>
<keyword evidence="2" id="KW-1015">Disulfide bond</keyword>
<dbReference type="GO" id="GO:0030414">
    <property type="term" value="F:peptidase inhibitor activity"/>
    <property type="evidence" value="ECO:0007669"/>
    <property type="project" value="UniProtKB-KW"/>
</dbReference>
<evidence type="ECO:0000256" key="2">
    <source>
        <dbReference type="ARBA" id="ARBA00023157"/>
    </source>
</evidence>
<feature type="domain" description="TIL" evidence="3">
    <location>
        <begin position="78"/>
        <end position="132"/>
    </location>
</feature>
<name>A0A4Y2TRG6_ARAVE</name>
<organism evidence="4 5">
    <name type="scientific">Araneus ventricosus</name>
    <name type="common">Orbweaver spider</name>
    <name type="synonym">Epeira ventricosa</name>
    <dbReference type="NCBI Taxonomy" id="182803"/>
    <lineage>
        <taxon>Eukaryota</taxon>
        <taxon>Metazoa</taxon>
        <taxon>Ecdysozoa</taxon>
        <taxon>Arthropoda</taxon>
        <taxon>Chelicerata</taxon>
        <taxon>Arachnida</taxon>
        <taxon>Araneae</taxon>
        <taxon>Araneomorphae</taxon>
        <taxon>Entelegynae</taxon>
        <taxon>Araneoidea</taxon>
        <taxon>Araneidae</taxon>
        <taxon>Araneus</taxon>
    </lineage>
</organism>
<dbReference type="SUPFAM" id="SSF57567">
    <property type="entry name" value="Serine protease inhibitors"/>
    <property type="match status" value="4"/>
</dbReference>
<dbReference type="Gene3D" id="2.10.25.10">
    <property type="entry name" value="Laminin"/>
    <property type="match status" value="4"/>
</dbReference>
<dbReference type="Proteomes" id="UP000499080">
    <property type="component" value="Unassembled WGS sequence"/>
</dbReference>
<dbReference type="InterPro" id="IPR036084">
    <property type="entry name" value="Ser_inhib-like_sf"/>
</dbReference>
<accession>A0A4Y2TRG6</accession>
<feature type="domain" description="TIL" evidence="3">
    <location>
        <begin position="5"/>
        <end position="59"/>
    </location>
</feature>
<dbReference type="InterPro" id="IPR051368">
    <property type="entry name" value="SerProtInhib-TIL_Domain"/>
</dbReference>
<gene>
    <name evidence="4" type="ORF">AVEN_246443_1</name>
</gene>
<dbReference type="PANTHER" id="PTHR23259">
    <property type="entry name" value="RIDDLE"/>
    <property type="match status" value="1"/>
</dbReference>
<dbReference type="AlphaFoldDB" id="A0A4Y2TRG6"/>
<feature type="domain" description="TIL" evidence="3">
    <location>
        <begin position="151"/>
        <end position="205"/>
    </location>
</feature>
<evidence type="ECO:0000313" key="5">
    <source>
        <dbReference type="Proteomes" id="UP000499080"/>
    </source>
</evidence>
<sequence length="302" mass="32640">QQQQCRINEVYKYCGGCDQYCNEGPVSCAEVCTPGCYCQDGYVRAFRGSVDICIPRSNCAAPQSSDSSLTQSTGQQQCRVNEVYKYCGGCDQYCNEGPVSCTADCRPGCYCQDGYVRSFRGSVDICIPRSNCPAPQGQSSSLTQNTGQQQCRVNEVYKYCGGCDQYCNEGPVSCTADCRPGCYCQDGYVRSFRGSVDICIPRSNCPASQGQSSSLTQNTGQQQCSVNEVYKYCGGCDQYCNEGPISCAAYCRPGCYCQDGYVRSFRGGICIPISTCPVPQASDSSLAENTGKSFGLVTGFKN</sequence>
<dbReference type="PANTHER" id="PTHR23259:SF82">
    <property type="entry name" value="SERINE PROTEASE INHIBITOR 1 PROTEIN"/>
    <property type="match status" value="1"/>
</dbReference>